<comment type="caution">
    <text evidence="3">The sequence shown here is derived from an EMBL/GenBank/DDBJ whole genome shotgun (WGS) entry which is preliminary data.</text>
</comment>
<dbReference type="EMBL" id="JAADJG010000519">
    <property type="protein sequence ID" value="KAF4445520.1"/>
    <property type="molecule type" value="Genomic_DNA"/>
</dbReference>
<keyword evidence="2" id="KW-0732">Signal</keyword>
<evidence type="ECO:0000256" key="1">
    <source>
        <dbReference type="SAM" id="MobiDB-lite"/>
    </source>
</evidence>
<gene>
    <name evidence="3" type="ORF">F53441_10740</name>
</gene>
<dbReference type="AlphaFoldDB" id="A0A8H4K893"/>
<dbReference type="Proteomes" id="UP000605986">
    <property type="component" value="Unassembled WGS sequence"/>
</dbReference>
<feature type="region of interest" description="Disordered" evidence="1">
    <location>
        <begin position="208"/>
        <end position="231"/>
    </location>
</feature>
<evidence type="ECO:0000256" key="2">
    <source>
        <dbReference type="SAM" id="SignalP"/>
    </source>
</evidence>
<protein>
    <submittedName>
        <fullName evidence="3">Uncharacterized protein</fullName>
    </submittedName>
</protein>
<reference evidence="3" key="1">
    <citation type="submission" date="2020-01" db="EMBL/GenBank/DDBJ databases">
        <title>Identification and distribution of gene clusters putatively required for synthesis of sphingolipid metabolism inhibitors in phylogenetically diverse species of the filamentous fungus Fusarium.</title>
        <authorList>
            <person name="Kim H.-S."/>
            <person name="Busman M."/>
            <person name="Brown D.W."/>
            <person name="Divon H."/>
            <person name="Uhlig S."/>
            <person name="Proctor R.H."/>
        </authorList>
    </citation>
    <scope>NUCLEOTIDE SEQUENCE</scope>
    <source>
        <strain evidence="3">NRRL 53441</strain>
    </source>
</reference>
<evidence type="ECO:0000313" key="3">
    <source>
        <dbReference type="EMBL" id="KAF4445520.1"/>
    </source>
</evidence>
<sequence>MHFSTLVFTLSLSLNVGAFSPVDKDTANEFFGGEDACIEALTADLKCDRYVTELGETGWQGMIEDDEDYTLTDSICSKICHESLHQWSSKVQKNCKERIRQVETMLDGWRQLCDKDIAGRYCNEVIDGFPEVEDGEDWPLKYLCEPCYVRRLWMFDLSKYSPAQGHFLDQRERVLKGCPETAKAGISKVAVKAEVSETAKPEMWEVAHTASASETKTTAASESITTPTTTAAAESTTTAVAASNSAEKLGRGYFFGGLIFILGVIV</sequence>
<keyword evidence="4" id="KW-1185">Reference proteome</keyword>
<name>A0A8H4K893_9HYPO</name>
<organism evidence="3 4">
    <name type="scientific">Fusarium austroafricanum</name>
    <dbReference type="NCBI Taxonomy" id="2364996"/>
    <lineage>
        <taxon>Eukaryota</taxon>
        <taxon>Fungi</taxon>
        <taxon>Dikarya</taxon>
        <taxon>Ascomycota</taxon>
        <taxon>Pezizomycotina</taxon>
        <taxon>Sordariomycetes</taxon>
        <taxon>Hypocreomycetidae</taxon>
        <taxon>Hypocreales</taxon>
        <taxon>Nectriaceae</taxon>
        <taxon>Fusarium</taxon>
        <taxon>Fusarium concolor species complex</taxon>
    </lineage>
</organism>
<proteinExistence type="predicted"/>
<accession>A0A8H4K893</accession>
<dbReference type="OrthoDB" id="5041158at2759"/>
<evidence type="ECO:0000313" key="4">
    <source>
        <dbReference type="Proteomes" id="UP000605986"/>
    </source>
</evidence>
<feature type="chain" id="PRO_5035002716" evidence="2">
    <location>
        <begin position="19"/>
        <end position="266"/>
    </location>
</feature>
<feature type="compositionally biased region" description="Low complexity" evidence="1">
    <location>
        <begin position="209"/>
        <end position="231"/>
    </location>
</feature>
<feature type="signal peptide" evidence="2">
    <location>
        <begin position="1"/>
        <end position="18"/>
    </location>
</feature>